<dbReference type="AlphaFoldDB" id="T1YSA5"/>
<reference evidence="8" key="1">
    <citation type="journal article" date="2013" name="PLoS ONE">
        <title>Biosynthesis of vitamins and cofactors in bacterium-harbouring trypanosomatids depends on the symbiotic association as revealed by genomic analyses.</title>
        <authorList>
            <person name="Klein C.C."/>
            <person name="Alves J.M."/>
            <person name="Serrano M.G."/>
            <person name="Buck G.A."/>
            <person name="Vasconcelos A.T."/>
            <person name="Sagot M.F."/>
            <person name="Teixeira M.M."/>
            <person name="Camargo E.P."/>
            <person name="Motta M.C."/>
        </authorList>
    </citation>
    <scope>NUCLEOTIDE SEQUENCE</scope>
    <source>
        <strain evidence="8">TCC219</strain>
    </source>
</reference>
<dbReference type="InterPro" id="IPR045097">
    <property type="entry name" value="Thymidate_synth/dCMP_Mease"/>
</dbReference>
<dbReference type="Gene3D" id="3.30.572.10">
    <property type="entry name" value="Thymidylate synthase/dCMP hydroxymethylase domain"/>
    <property type="match status" value="1"/>
</dbReference>
<evidence type="ECO:0000256" key="3">
    <source>
        <dbReference type="ARBA" id="ARBA00022679"/>
    </source>
</evidence>
<feature type="region of interest" description="Disordered" evidence="6">
    <location>
        <begin position="67"/>
        <end position="90"/>
    </location>
</feature>
<evidence type="ECO:0000256" key="1">
    <source>
        <dbReference type="ARBA" id="ARBA00022563"/>
    </source>
</evidence>
<dbReference type="InterPro" id="IPR000398">
    <property type="entry name" value="Thymidylate_synthase"/>
</dbReference>
<keyword evidence="2" id="KW-0489">Methyltransferase</keyword>
<protein>
    <submittedName>
        <fullName evidence="8">Dihydrofolate reductase</fullName>
        <ecNumber evidence="8">1.5.1.3</ecNumber>
    </submittedName>
</protein>
<dbReference type="PANTHER" id="PTHR11548:SF2">
    <property type="entry name" value="THYMIDYLATE SYNTHASE"/>
    <property type="match status" value="1"/>
</dbReference>
<dbReference type="PANTHER" id="PTHR11548">
    <property type="entry name" value="THYMIDYLATE SYNTHASE 1"/>
    <property type="match status" value="1"/>
</dbReference>
<dbReference type="GO" id="GO:0046654">
    <property type="term" value="P:tetrahydrofolate biosynthetic process"/>
    <property type="evidence" value="ECO:0007669"/>
    <property type="project" value="UniProtKB-UniPathway"/>
</dbReference>
<dbReference type="NCBIfam" id="TIGR03284">
    <property type="entry name" value="thym_sym"/>
    <property type="match status" value="1"/>
</dbReference>
<dbReference type="InterPro" id="IPR017925">
    <property type="entry name" value="DHFR_CS"/>
</dbReference>
<dbReference type="GO" id="GO:0004799">
    <property type="term" value="F:thymidylate synthase activity"/>
    <property type="evidence" value="ECO:0007669"/>
    <property type="project" value="InterPro"/>
</dbReference>
<proteinExistence type="predicted"/>
<dbReference type="SUPFAM" id="SSF55831">
    <property type="entry name" value="Thymidylate synthase/dCMP hydroxymethylase"/>
    <property type="match status" value="1"/>
</dbReference>
<dbReference type="GO" id="GO:0005739">
    <property type="term" value="C:mitochondrion"/>
    <property type="evidence" value="ECO:0007669"/>
    <property type="project" value="TreeGrafter"/>
</dbReference>
<dbReference type="GO" id="GO:0005829">
    <property type="term" value="C:cytosol"/>
    <property type="evidence" value="ECO:0007669"/>
    <property type="project" value="TreeGrafter"/>
</dbReference>
<evidence type="ECO:0000259" key="7">
    <source>
        <dbReference type="PROSITE" id="PS51330"/>
    </source>
</evidence>
<feature type="domain" description="DHFR" evidence="7">
    <location>
        <begin position="26"/>
        <end position="250"/>
    </location>
</feature>
<dbReference type="GO" id="GO:0004146">
    <property type="term" value="F:dihydrofolate reductase activity"/>
    <property type="evidence" value="ECO:0007669"/>
    <property type="project" value="UniProtKB-EC"/>
</dbReference>
<dbReference type="SUPFAM" id="SSF53597">
    <property type="entry name" value="Dihydrofolate reductase-like"/>
    <property type="match status" value="1"/>
</dbReference>
<feature type="compositionally biased region" description="Low complexity" evidence="6">
    <location>
        <begin position="67"/>
        <end position="83"/>
    </location>
</feature>
<dbReference type="GO" id="GO:0032259">
    <property type="term" value="P:methylation"/>
    <property type="evidence" value="ECO:0007669"/>
    <property type="project" value="UniProtKB-KW"/>
</dbReference>
<keyword evidence="1" id="KW-0554">One-carbon metabolism</keyword>
<sequence>MSHAAPAFKIAMPPTKGDHAYPTMRNFQIVVAADQHEGIGDGETIPWHVPEDVQFFKDKTMKLRGAAAAAKKAPAPAPAEGQAAPPPKPSKMNAVVMGRKTWASVPLKFRPLKDRLSVVLTRSQTKEELLQELPEERREAAAAQLVVVPEGGLAAALALLARPPYVTSVETVFCIGGAQVYAEAMAQPCVAKLTTIYLTKVTAAEAKCSRFFPFNPADTNGVRWELEHTSGPQVSAGEGQLTYEICKYVPENTEEKQYLQLIDNILKHGIVKEDRTGVGTISQFGAQMRFSLRDNQLPLLTTKRVFWRGVSEELIWFLRGETNAKLLADKGVHIWDDNGSRAFLDSRGLTHYEEMDLGPVYGFQWRHFGAEYTSFHENYDGKGVDQIKRIVETLKTNPNDRGCSSPRGTPPRWTRWPSRRATSSGSST</sequence>
<evidence type="ECO:0000256" key="4">
    <source>
        <dbReference type="ARBA" id="ARBA00022857"/>
    </source>
</evidence>
<accession>T1YSA5</accession>
<organism evidence="8">
    <name type="scientific">Strigomonas galati</name>
    <dbReference type="NCBI Taxonomy" id="1003336"/>
    <lineage>
        <taxon>Eukaryota</taxon>
        <taxon>Discoba</taxon>
        <taxon>Euglenozoa</taxon>
        <taxon>Kinetoplastea</taxon>
        <taxon>Metakinetoplastina</taxon>
        <taxon>Trypanosomatida</taxon>
        <taxon>Trypanosomatidae</taxon>
        <taxon>Strigomonadinae</taxon>
        <taxon>Strigomonas</taxon>
    </lineage>
</organism>
<keyword evidence="4" id="KW-0521">NADP</keyword>
<dbReference type="UniPathway" id="UPA00077">
    <property type="reaction ID" value="UER00158"/>
</dbReference>
<dbReference type="EC" id="1.5.1.3" evidence="8"/>
<evidence type="ECO:0000256" key="6">
    <source>
        <dbReference type="SAM" id="MobiDB-lite"/>
    </source>
</evidence>
<dbReference type="Gene3D" id="3.40.430.10">
    <property type="entry name" value="Dihydrofolate Reductase, subunit A"/>
    <property type="match status" value="1"/>
</dbReference>
<dbReference type="InterPro" id="IPR036926">
    <property type="entry name" value="Thymidate_synth/dCMP_Mease_sf"/>
</dbReference>
<dbReference type="EMBL" id="KF160283">
    <property type="protein sequence ID" value="AGU68221.1"/>
    <property type="molecule type" value="Genomic_DNA"/>
</dbReference>
<dbReference type="PROSITE" id="PS51330">
    <property type="entry name" value="DHFR_2"/>
    <property type="match status" value="1"/>
</dbReference>
<feature type="compositionally biased region" description="Low complexity" evidence="6">
    <location>
        <begin position="404"/>
        <end position="428"/>
    </location>
</feature>
<evidence type="ECO:0000256" key="5">
    <source>
        <dbReference type="ARBA" id="ARBA00023002"/>
    </source>
</evidence>
<name>T1YSA5_9TRYP</name>
<dbReference type="Pfam" id="PF00303">
    <property type="entry name" value="Thymidylat_synt"/>
    <property type="match status" value="1"/>
</dbReference>
<keyword evidence="5 8" id="KW-0560">Oxidoreductase</keyword>
<dbReference type="CDD" id="cd00209">
    <property type="entry name" value="DHFR"/>
    <property type="match status" value="1"/>
</dbReference>
<dbReference type="CDD" id="cd00351">
    <property type="entry name" value="TS_Pyrimidine_HMase"/>
    <property type="match status" value="1"/>
</dbReference>
<dbReference type="PRINTS" id="PR00070">
    <property type="entry name" value="DHFR"/>
</dbReference>
<dbReference type="InterPro" id="IPR023451">
    <property type="entry name" value="Thymidate_synth/dCMP_Mease_dom"/>
</dbReference>
<dbReference type="InterPro" id="IPR001796">
    <property type="entry name" value="DHFR_dom"/>
</dbReference>
<keyword evidence="3" id="KW-0808">Transferase</keyword>
<dbReference type="GO" id="GO:0006730">
    <property type="term" value="P:one-carbon metabolic process"/>
    <property type="evidence" value="ECO:0007669"/>
    <property type="project" value="UniProtKB-KW"/>
</dbReference>
<dbReference type="GO" id="GO:0006231">
    <property type="term" value="P:dTMP biosynthetic process"/>
    <property type="evidence" value="ECO:0007669"/>
    <property type="project" value="InterPro"/>
</dbReference>
<dbReference type="InterPro" id="IPR024072">
    <property type="entry name" value="DHFR-like_dom_sf"/>
</dbReference>
<dbReference type="Pfam" id="PF00186">
    <property type="entry name" value="DHFR_1"/>
    <property type="match status" value="2"/>
</dbReference>
<evidence type="ECO:0000256" key="2">
    <source>
        <dbReference type="ARBA" id="ARBA00022603"/>
    </source>
</evidence>
<feature type="region of interest" description="Disordered" evidence="6">
    <location>
        <begin position="396"/>
        <end position="428"/>
    </location>
</feature>
<dbReference type="PROSITE" id="PS00075">
    <property type="entry name" value="DHFR_1"/>
    <property type="match status" value="1"/>
</dbReference>
<evidence type="ECO:0000313" key="8">
    <source>
        <dbReference type="EMBL" id="AGU68221.1"/>
    </source>
</evidence>